<protein>
    <submittedName>
        <fullName evidence="2">Uncharacterized protein</fullName>
    </submittedName>
</protein>
<feature type="compositionally biased region" description="Low complexity" evidence="1">
    <location>
        <begin position="191"/>
        <end position="224"/>
    </location>
</feature>
<feature type="compositionally biased region" description="Low complexity" evidence="1">
    <location>
        <begin position="463"/>
        <end position="473"/>
    </location>
</feature>
<feature type="compositionally biased region" description="Low complexity" evidence="1">
    <location>
        <begin position="119"/>
        <end position="138"/>
    </location>
</feature>
<sequence length="588" mass="62646">MSSSDNPGVQLPSSSRPSPSPRSPQGRRRPLQERTTPQPTIRIVGDSDPKTAYDKSPFPSQPSHILSPSRYGQGSHTNDQGHDVSASDSPANRPRAVSQRVASMVANFEALTPKALEPRSSNRNSSSTKNSRNSAASTLTLGAPFTPASSRFSQGTTPPTSPLSNLRQSKHDSLASTNILSAFEDDEDDQATTPTAPTAPAGLGSPAPIAPVAPAAATIRPVIPSGSYPDPTKFSQDPEPENEFARPVYPSASTALTESIRRPSEASTADCNRTYRTSDTPTPPSSAADGSWLSRAWESLSIASDDTAIYRKPAGHRDFSGSTVERRPPESEPHTSSSSSPGALSEFSVPNSQKTTVHHPRSRSDHLGSTRVSNESLYSPPSTRGSNTHSRSSSSPAPNWSLHPALEVDENGSPDSSVVPRPSLNSPWGESRPLPKNKTRMQGRSDNWSSNLSTIDSASEPRTSQSLSSTLTLGLGGHRKRQSLGSIDYLTSGAEPTPSPGDHANPAAPRLIIPSETQTRRDKEQHGEGDDTLGELNALPLRSQRSGLLRTLSLDSSRPSSSHSARSSYTTHFLDTVPAWARYASSIL</sequence>
<name>A0A6A6BRL0_9PEZI</name>
<accession>A0A6A6BRL0</accession>
<dbReference type="GeneID" id="54292424"/>
<feature type="compositionally biased region" description="Polar residues" evidence="1">
    <location>
        <begin position="147"/>
        <end position="167"/>
    </location>
</feature>
<dbReference type="Proteomes" id="UP000799438">
    <property type="component" value="Unassembled WGS sequence"/>
</dbReference>
<evidence type="ECO:0000313" key="3">
    <source>
        <dbReference type="Proteomes" id="UP000799438"/>
    </source>
</evidence>
<organism evidence="2 3">
    <name type="scientific">Aplosporella prunicola CBS 121167</name>
    <dbReference type="NCBI Taxonomy" id="1176127"/>
    <lineage>
        <taxon>Eukaryota</taxon>
        <taxon>Fungi</taxon>
        <taxon>Dikarya</taxon>
        <taxon>Ascomycota</taxon>
        <taxon>Pezizomycotina</taxon>
        <taxon>Dothideomycetes</taxon>
        <taxon>Dothideomycetes incertae sedis</taxon>
        <taxon>Botryosphaeriales</taxon>
        <taxon>Aplosporellaceae</taxon>
        <taxon>Aplosporella</taxon>
    </lineage>
</organism>
<feature type="compositionally biased region" description="Basic and acidic residues" evidence="1">
    <location>
        <begin position="315"/>
        <end position="333"/>
    </location>
</feature>
<dbReference type="OrthoDB" id="4153178at2759"/>
<dbReference type="EMBL" id="ML995476">
    <property type="protein sequence ID" value="KAF2145925.1"/>
    <property type="molecule type" value="Genomic_DNA"/>
</dbReference>
<feature type="compositionally biased region" description="Polar residues" evidence="1">
    <location>
        <begin position="61"/>
        <end position="78"/>
    </location>
</feature>
<evidence type="ECO:0000256" key="1">
    <source>
        <dbReference type="SAM" id="MobiDB-lite"/>
    </source>
</evidence>
<feature type="compositionally biased region" description="Polar residues" evidence="1">
    <location>
        <begin position="442"/>
        <end position="462"/>
    </location>
</feature>
<dbReference type="AlphaFoldDB" id="A0A6A6BRL0"/>
<feature type="compositionally biased region" description="Polar residues" evidence="1">
    <location>
        <begin position="370"/>
        <end position="381"/>
    </location>
</feature>
<feature type="compositionally biased region" description="Low complexity" evidence="1">
    <location>
        <begin position="334"/>
        <end position="348"/>
    </location>
</feature>
<feature type="region of interest" description="Disordered" evidence="1">
    <location>
        <begin position="304"/>
        <end position="479"/>
    </location>
</feature>
<proteinExistence type="predicted"/>
<gene>
    <name evidence="2" type="ORF">K452DRAFT_103259</name>
</gene>
<evidence type="ECO:0000313" key="2">
    <source>
        <dbReference type="EMBL" id="KAF2145925.1"/>
    </source>
</evidence>
<reference evidence="2" key="1">
    <citation type="journal article" date="2020" name="Stud. Mycol.">
        <title>101 Dothideomycetes genomes: a test case for predicting lifestyles and emergence of pathogens.</title>
        <authorList>
            <person name="Haridas S."/>
            <person name="Albert R."/>
            <person name="Binder M."/>
            <person name="Bloem J."/>
            <person name="Labutti K."/>
            <person name="Salamov A."/>
            <person name="Andreopoulos B."/>
            <person name="Baker S."/>
            <person name="Barry K."/>
            <person name="Bills G."/>
            <person name="Bluhm B."/>
            <person name="Cannon C."/>
            <person name="Castanera R."/>
            <person name="Culley D."/>
            <person name="Daum C."/>
            <person name="Ezra D."/>
            <person name="Gonzalez J."/>
            <person name="Henrissat B."/>
            <person name="Kuo A."/>
            <person name="Liang C."/>
            <person name="Lipzen A."/>
            <person name="Lutzoni F."/>
            <person name="Magnuson J."/>
            <person name="Mondo S."/>
            <person name="Nolan M."/>
            <person name="Ohm R."/>
            <person name="Pangilinan J."/>
            <person name="Park H.-J."/>
            <person name="Ramirez L."/>
            <person name="Alfaro M."/>
            <person name="Sun H."/>
            <person name="Tritt A."/>
            <person name="Yoshinaga Y."/>
            <person name="Zwiers L.-H."/>
            <person name="Turgeon B."/>
            <person name="Goodwin S."/>
            <person name="Spatafora J."/>
            <person name="Crous P."/>
            <person name="Grigoriev I."/>
        </authorList>
    </citation>
    <scope>NUCLEOTIDE SEQUENCE</scope>
    <source>
        <strain evidence="2">CBS 121167</strain>
    </source>
</reference>
<feature type="compositionally biased region" description="Low complexity" evidence="1">
    <location>
        <begin position="382"/>
        <end position="401"/>
    </location>
</feature>
<feature type="region of interest" description="Disordered" evidence="1">
    <location>
        <begin position="1"/>
        <end position="291"/>
    </location>
</feature>
<feature type="compositionally biased region" description="Polar residues" evidence="1">
    <location>
        <begin position="265"/>
        <end position="280"/>
    </location>
</feature>
<feature type="region of interest" description="Disordered" evidence="1">
    <location>
        <begin position="489"/>
        <end position="508"/>
    </location>
</feature>
<dbReference type="RefSeq" id="XP_033401637.1">
    <property type="nucleotide sequence ID" value="XM_033534933.1"/>
</dbReference>
<feature type="region of interest" description="Disordered" evidence="1">
    <location>
        <begin position="513"/>
        <end position="541"/>
    </location>
</feature>
<feature type="compositionally biased region" description="Basic and acidic residues" evidence="1">
    <location>
        <begin position="518"/>
        <end position="529"/>
    </location>
</feature>
<keyword evidence="3" id="KW-1185">Reference proteome</keyword>